<feature type="binding site" evidence="4">
    <location>
        <position position="93"/>
    </location>
    <ligand>
        <name>Zn(2+)</name>
        <dbReference type="ChEBI" id="CHEBI:29105"/>
    </ligand>
</feature>
<name>A0A9W8YWI4_9PEZI</name>
<sequence length="169" mass="18314">MATPTVQNLKEKNEAYASDFKHGHLPLPPAKKYLVVTCMDARIIPSAAFGIDIGDAHVIRNAGGSAREALRSILISQQLLGTREIILVKHTGCGMLTFTNEDAHALVSQQLGGTAAAEISTLDFLPFSNIEEAVKEDLAFLRKQSAVPKDIAISGWVYEVETGKVRQVE</sequence>
<dbReference type="OrthoDB" id="10248475at2759"/>
<dbReference type="Gene3D" id="3.40.1050.10">
    <property type="entry name" value="Carbonic anhydrase"/>
    <property type="match status" value="1"/>
</dbReference>
<feature type="binding site" evidence="4">
    <location>
        <position position="40"/>
    </location>
    <ligand>
        <name>Zn(2+)</name>
        <dbReference type="ChEBI" id="CHEBI:29105"/>
    </ligand>
</feature>
<evidence type="ECO:0000256" key="1">
    <source>
        <dbReference type="ARBA" id="ARBA00006217"/>
    </source>
</evidence>
<gene>
    <name evidence="6" type="ORF">N0V93_003119</name>
</gene>
<feature type="binding site" evidence="4">
    <location>
        <position position="90"/>
    </location>
    <ligand>
        <name>Zn(2+)</name>
        <dbReference type="ChEBI" id="CHEBI:29105"/>
    </ligand>
</feature>
<dbReference type="InterPro" id="IPR036874">
    <property type="entry name" value="Carbonic_anhydrase_sf"/>
</dbReference>
<dbReference type="InterPro" id="IPR001765">
    <property type="entry name" value="Carbonic_anhydrase"/>
</dbReference>
<comment type="function">
    <text evidence="5">Reversible hydration of carbon dioxide.</text>
</comment>
<dbReference type="AlphaFoldDB" id="A0A9W8YWI4"/>
<evidence type="ECO:0000313" key="7">
    <source>
        <dbReference type="Proteomes" id="UP001140453"/>
    </source>
</evidence>
<proteinExistence type="inferred from homology"/>
<feature type="binding site" evidence="4">
    <location>
        <position position="38"/>
    </location>
    <ligand>
        <name>Zn(2+)</name>
        <dbReference type="ChEBI" id="CHEBI:29105"/>
    </ligand>
</feature>
<evidence type="ECO:0000256" key="3">
    <source>
        <dbReference type="ARBA" id="ARBA00022833"/>
    </source>
</evidence>
<dbReference type="EC" id="4.2.1.1" evidence="5"/>
<accession>A0A9W8YWI4</accession>
<reference evidence="6" key="1">
    <citation type="submission" date="2022-10" db="EMBL/GenBank/DDBJ databases">
        <title>Tapping the CABI collections for fungal endophytes: first genome assemblies for Collariella, Neodidymelliopsis, Ascochyta clinopodiicola, Didymella pomorum, Didymosphaeria variabile, Neocosmospora piperis and Neocucurbitaria cava.</title>
        <authorList>
            <person name="Hill R."/>
        </authorList>
    </citation>
    <scope>NUCLEOTIDE SEQUENCE</scope>
    <source>
        <strain evidence="6">IMI 355082</strain>
    </source>
</reference>
<dbReference type="SMART" id="SM00947">
    <property type="entry name" value="Pro_CA"/>
    <property type="match status" value="1"/>
</dbReference>
<dbReference type="PANTHER" id="PTHR43175:SF3">
    <property type="entry name" value="CARBON DISULFIDE HYDROLASE"/>
    <property type="match status" value="1"/>
</dbReference>
<comment type="caution">
    <text evidence="6">The sequence shown here is derived from an EMBL/GenBank/DDBJ whole genome shotgun (WGS) entry which is preliminary data.</text>
</comment>
<dbReference type="SUPFAM" id="SSF53056">
    <property type="entry name" value="beta-carbonic anhydrase, cab"/>
    <property type="match status" value="1"/>
</dbReference>
<comment type="similarity">
    <text evidence="1 5">Belongs to the beta-class carbonic anhydrase family.</text>
</comment>
<dbReference type="Proteomes" id="UP001140453">
    <property type="component" value="Unassembled WGS sequence"/>
</dbReference>
<evidence type="ECO:0000256" key="4">
    <source>
        <dbReference type="PIRSR" id="PIRSR601765-1"/>
    </source>
</evidence>
<keyword evidence="5" id="KW-0456">Lyase</keyword>
<protein>
    <recommendedName>
        <fullName evidence="5">Carbonic anhydrase</fullName>
        <ecNumber evidence="5">4.2.1.1</ecNumber>
    </recommendedName>
    <alternativeName>
        <fullName evidence="5">Carbonate dehydratase</fullName>
    </alternativeName>
</protein>
<evidence type="ECO:0000313" key="6">
    <source>
        <dbReference type="EMBL" id="KAJ4393902.1"/>
    </source>
</evidence>
<keyword evidence="2 4" id="KW-0479">Metal-binding</keyword>
<comment type="cofactor">
    <cofactor evidence="4">
        <name>Zn(2+)</name>
        <dbReference type="ChEBI" id="CHEBI:29105"/>
    </cofactor>
    <text evidence="4">Binds 1 zinc ion per subunit.</text>
</comment>
<dbReference type="GO" id="GO:0004089">
    <property type="term" value="F:carbonate dehydratase activity"/>
    <property type="evidence" value="ECO:0007669"/>
    <property type="project" value="UniProtKB-UniRule"/>
</dbReference>
<dbReference type="CDD" id="cd03379">
    <property type="entry name" value="beta_CA_cladeD"/>
    <property type="match status" value="1"/>
</dbReference>
<evidence type="ECO:0000256" key="2">
    <source>
        <dbReference type="ARBA" id="ARBA00022723"/>
    </source>
</evidence>
<organism evidence="6 7">
    <name type="scientific">Gnomoniopsis smithogilvyi</name>
    <dbReference type="NCBI Taxonomy" id="1191159"/>
    <lineage>
        <taxon>Eukaryota</taxon>
        <taxon>Fungi</taxon>
        <taxon>Dikarya</taxon>
        <taxon>Ascomycota</taxon>
        <taxon>Pezizomycotina</taxon>
        <taxon>Sordariomycetes</taxon>
        <taxon>Sordariomycetidae</taxon>
        <taxon>Diaporthales</taxon>
        <taxon>Gnomoniaceae</taxon>
        <taxon>Gnomoniopsis</taxon>
    </lineage>
</organism>
<evidence type="ECO:0000256" key="5">
    <source>
        <dbReference type="RuleBase" id="RU003956"/>
    </source>
</evidence>
<keyword evidence="3 4" id="KW-0862">Zinc</keyword>
<dbReference type="PANTHER" id="PTHR43175">
    <property type="entry name" value="CARBONIC ANHYDRASE"/>
    <property type="match status" value="1"/>
</dbReference>
<keyword evidence="7" id="KW-1185">Reference proteome</keyword>
<comment type="catalytic activity">
    <reaction evidence="5">
        <text>hydrogencarbonate + H(+) = CO2 + H2O</text>
        <dbReference type="Rhea" id="RHEA:10748"/>
        <dbReference type="ChEBI" id="CHEBI:15377"/>
        <dbReference type="ChEBI" id="CHEBI:15378"/>
        <dbReference type="ChEBI" id="CHEBI:16526"/>
        <dbReference type="ChEBI" id="CHEBI:17544"/>
        <dbReference type="EC" id="4.2.1.1"/>
    </reaction>
</comment>
<dbReference type="GO" id="GO:0008270">
    <property type="term" value="F:zinc ion binding"/>
    <property type="evidence" value="ECO:0007669"/>
    <property type="project" value="UniProtKB-UniRule"/>
</dbReference>
<dbReference type="Pfam" id="PF00484">
    <property type="entry name" value="Pro_CA"/>
    <property type="match status" value="1"/>
</dbReference>
<dbReference type="EMBL" id="JAPEVB010000002">
    <property type="protein sequence ID" value="KAJ4393902.1"/>
    <property type="molecule type" value="Genomic_DNA"/>
</dbReference>